<name>A0AAN6JIL6_9BASI</name>
<evidence type="ECO:0000259" key="3">
    <source>
        <dbReference type="PROSITE" id="PS50086"/>
    </source>
</evidence>
<feature type="region of interest" description="Disordered" evidence="2">
    <location>
        <begin position="1"/>
        <end position="35"/>
    </location>
</feature>
<evidence type="ECO:0000256" key="1">
    <source>
        <dbReference type="ARBA" id="ARBA00022468"/>
    </source>
</evidence>
<feature type="compositionally biased region" description="Acidic residues" evidence="2">
    <location>
        <begin position="776"/>
        <end position="798"/>
    </location>
</feature>
<feature type="region of interest" description="Disordered" evidence="2">
    <location>
        <begin position="661"/>
        <end position="734"/>
    </location>
</feature>
<sequence length="1149" mass="123765">MAEPSTSHQRSPSSSGSSSKGKHRQADDASASDQNSRANLLWARRTVYVHPSPFRKDNVPGYLAIATQNGPLKPQSPVLLAFLPESLLRATDDDAEGKFISVETRLANDLDVGAAAVGTGSPLDDSRETLEGIELDDKESLLISSPPPSAQYAFSVPISRLHSFTVQPPTVSSWYGNITFTLTDGISLPTLFFHDDESQSIQAGLERALRFPSGSFAGSDRASSTSGGSTDRAGAAAASRRVVSAGNASTSSGSAASASGPNKRSSPPHSPAATWGGEELIRQLRRFASILRSVTQPGLFLVNPNRQQIEAHATPIFDDDIFPAPSAMSSSFHSSMHNPDDSAASGMAAFPDDPFSNPSHIYRHSTLLQSLPNSSAFALHPSASADTARLDPLTHWATSTRTSLLTRFSHITQQARHATHVVLSHPLARPYVPHLPMPVQSFAQAGPIPLGPREKEWGRIAGKAGLLNPEGDAEYDSARVYLAKWARLVAEEGERNRKREQMNLSLKQSGLFGSSPAANGKAGTAKGKASGEEASILNGGLYELLGRPGTNLPDRPTTTRIADPAQPITPEEWASFFSDEGKLLLHPAELRRRVFARGIAPDQASPSGDAQPTLLRAHVWPFLLGAVPWSSTTAERDALWDARATHYAALKRIWKEREAWRAEEEEGVGSGGERKRVREEGRKAREARAVEREARTKRREEKAHAAAQDGAESAPTQAALDEQTADAEEAMRDAEAERLARLEELELEQLAEQRHRIRVDCLRTDRAHPTFKDVELEVDAADEPATDGDGDGDDDEPMADGGQTQKKKKKKVENPNVAKLAEILLTYGVWEQGVLGSYVQGMSDLCSPIFVVCGGDEVRTFWCFVGLMQRLYSNFLSDQSGMKRQLLLLQQLISTMDAPLFEHFERIDALNLFFCFRWLLVCFKREFAFADILKLWECIWAAEFDDAYTPTGQVEGSGAGAGASVSAVDAVGVDQEASKALNGTTAGSSTAPKADKSASTVAPSGLSNHFQLFVALGILEMNRDMLLRYLENFDEMLQYMNELSQQMDVEQVIVQAESLCLALQSLAAPQSSNTSAPPTATKVSSSTRSASGSAKSGSTSPSSSFTGNGSNGGGLAADVPIINPDLVGLVTNTRLDGRRSRSASAAVAS</sequence>
<dbReference type="InterPro" id="IPR000195">
    <property type="entry name" value="Rab-GAP-TBC_dom"/>
</dbReference>
<dbReference type="SUPFAM" id="SSF47923">
    <property type="entry name" value="Ypt/Rab-GAP domain of gyp1p"/>
    <property type="match status" value="2"/>
</dbReference>
<dbReference type="AlphaFoldDB" id="A0AAN6JIL6"/>
<evidence type="ECO:0000313" key="4">
    <source>
        <dbReference type="EMBL" id="KAK0526344.1"/>
    </source>
</evidence>
<gene>
    <name evidence="4" type="primary">GYP7</name>
    <name evidence="4" type="ORF">OC842_005214</name>
</gene>
<proteinExistence type="predicted"/>
<dbReference type="EMBL" id="JAPDMQ010000358">
    <property type="protein sequence ID" value="KAK0526344.1"/>
    <property type="molecule type" value="Genomic_DNA"/>
</dbReference>
<feature type="compositionally biased region" description="Low complexity" evidence="2">
    <location>
        <begin position="217"/>
        <end position="260"/>
    </location>
</feature>
<dbReference type="SMART" id="SM00164">
    <property type="entry name" value="TBC"/>
    <property type="match status" value="1"/>
</dbReference>
<reference evidence="4" key="1">
    <citation type="journal article" date="2023" name="PhytoFront">
        <title>Draft Genome Resources of Seven Strains of Tilletia horrida, Causal Agent of Kernel Smut of Rice.</title>
        <authorList>
            <person name="Khanal S."/>
            <person name="Antony Babu S."/>
            <person name="Zhou X.G."/>
        </authorList>
    </citation>
    <scope>NUCLEOTIDE SEQUENCE</scope>
    <source>
        <strain evidence="4">TX3</strain>
    </source>
</reference>
<feature type="compositionally biased region" description="Low complexity" evidence="2">
    <location>
        <begin position="1"/>
        <end position="19"/>
    </location>
</feature>
<organism evidence="4 5">
    <name type="scientific">Tilletia horrida</name>
    <dbReference type="NCBI Taxonomy" id="155126"/>
    <lineage>
        <taxon>Eukaryota</taxon>
        <taxon>Fungi</taxon>
        <taxon>Dikarya</taxon>
        <taxon>Basidiomycota</taxon>
        <taxon>Ustilaginomycotina</taxon>
        <taxon>Exobasidiomycetes</taxon>
        <taxon>Tilletiales</taxon>
        <taxon>Tilletiaceae</taxon>
        <taxon>Tilletia</taxon>
    </lineage>
</organism>
<dbReference type="Pfam" id="PF00566">
    <property type="entry name" value="RabGAP-TBC"/>
    <property type="match status" value="1"/>
</dbReference>
<dbReference type="PANTHER" id="PTHR22957:SF502">
    <property type="entry name" value="SMALL G PROTEIN SIGNALING MODULATOR 2-RELATED"/>
    <property type="match status" value="1"/>
</dbReference>
<dbReference type="PANTHER" id="PTHR22957">
    <property type="entry name" value="TBC1 DOMAIN FAMILY MEMBER GTPASE-ACTIVATING PROTEIN"/>
    <property type="match status" value="1"/>
</dbReference>
<dbReference type="PROSITE" id="PS50086">
    <property type="entry name" value="TBC_RABGAP"/>
    <property type="match status" value="1"/>
</dbReference>
<feature type="compositionally biased region" description="Low complexity" evidence="2">
    <location>
        <begin position="1079"/>
        <end position="1108"/>
    </location>
</feature>
<feature type="compositionally biased region" description="Low complexity" evidence="2">
    <location>
        <begin position="517"/>
        <end position="530"/>
    </location>
</feature>
<keyword evidence="5" id="KW-1185">Reference proteome</keyword>
<dbReference type="Gene3D" id="1.10.472.80">
    <property type="entry name" value="Ypt/Rab-GAP domain of gyp1p, domain 3"/>
    <property type="match status" value="1"/>
</dbReference>
<feature type="region of interest" description="Disordered" evidence="2">
    <location>
        <begin position="982"/>
        <end position="1002"/>
    </location>
</feature>
<feature type="region of interest" description="Disordered" evidence="2">
    <location>
        <begin position="509"/>
        <end position="530"/>
    </location>
</feature>
<feature type="region of interest" description="Disordered" evidence="2">
    <location>
        <begin position="215"/>
        <end position="274"/>
    </location>
</feature>
<accession>A0AAN6JIL6</accession>
<dbReference type="Proteomes" id="UP001176521">
    <property type="component" value="Unassembled WGS sequence"/>
</dbReference>
<evidence type="ECO:0000256" key="2">
    <source>
        <dbReference type="SAM" id="MobiDB-lite"/>
    </source>
</evidence>
<dbReference type="InterPro" id="IPR035969">
    <property type="entry name" value="Rab-GAP_TBC_sf"/>
</dbReference>
<feature type="region of interest" description="Disordered" evidence="2">
    <location>
        <begin position="1070"/>
        <end position="1117"/>
    </location>
</feature>
<keyword evidence="1" id="KW-0343">GTPase activation</keyword>
<feature type="region of interest" description="Disordered" evidence="2">
    <location>
        <begin position="773"/>
        <end position="811"/>
    </location>
</feature>
<protein>
    <submittedName>
        <fullName evidence="4">GTPase activating protein</fullName>
    </submittedName>
</protein>
<evidence type="ECO:0000313" key="5">
    <source>
        <dbReference type="Proteomes" id="UP001176521"/>
    </source>
</evidence>
<feature type="compositionally biased region" description="Basic and acidic residues" evidence="2">
    <location>
        <begin position="672"/>
        <end position="704"/>
    </location>
</feature>
<comment type="caution">
    <text evidence="4">The sequence shown here is derived from an EMBL/GenBank/DDBJ whole genome shotgun (WGS) entry which is preliminary data.</text>
</comment>
<dbReference type="Gene3D" id="1.10.8.270">
    <property type="entry name" value="putative rabgap domain of human tbc1 domain family member 14 like domains"/>
    <property type="match status" value="1"/>
</dbReference>
<dbReference type="GO" id="GO:0005096">
    <property type="term" value="F:GTPase activator activity"/>
    <property type="evidence" value="ECO:0007669"/>
    <property type="project" value="UniProtKB-KW"/>
</dbReference>
<feature type="domain" description="Rab-GAP TBC" evidence="3">
    <location>
        <begin position="610"/>
        <end position="943"/>
    </location>
</feature>